<protein>
    <recommendedName>
        <fullName evidence="3">DUF2802 domain-containing protein</fullName>
    </recommendedName>
</protein>
<evidence type="ECO:0000313" key="2">
    <source>
        <dbReference type="Proteomes" id="UP000192923"/>
    </source>
</evidence>
<dbReference type="RefSeq" id="WP_085212804.1">
    <property type="nucleotide sequence ID" value="NZ_FXAM01000001.1"/>
</dbReference>
<evidence type="ECO:0000313" key="1">
    <source>
        <dbReference type="EMBL" id="SMF94969.1"/>
    </source>
</evidence>
<sequence>MNWLPYFALLALSALLAAGLFLLARAHRKLARDHAALAEGMARQGQDLMGLCAAAVQVDRRVFGQEERLRECLARIEELATRETTQQPYYTAIDKVKAGARPEELVAEFGLSLSEANLLVSLYGQPRR</sequence>
<accession>A0A1Y6CWC7</accession>
<dbReference type="Pfam" id="PF10975">
    <property type="entry name" value="DUF2802"/>
    <property type="match status" value="1"/>
</dbReference>
<dbReference type="OrthoDB" id="7068231at2"/>
<dbReference type="Proteomes" id="UP000192923">
    <property type="component" value="Unassembled WGS sequence"/>
</dbReference>
<evidence type="ECO:0008006" key="3">
    <source>
        <dbReference type="Google" id="ProtNLM"/>
    </source>
</evidence>
<reference evidence="1 2" key="1">
    <citation type="submission" date="2016-12" db="EMBL/GenBank/DDBJ databases">
        <authorList>
            <person name="Song W.-J."/>
            <person name="Kurnit D.M."/>
        </authorList>
    </citation>
    <scope>NUCLEOTIDE SEQUENCE [LARGE SCALE GENOMIC DNA]</scope>
    <source>
        <strain evidence="1 2">175</strain>
    </source>
</reference>
<dbReference type="STRING" id="1760988.SAMN02949497_2308"/>
<keyword evidence="2" id="KW-1185">Reference proteome</keyword>
<dbReference type="EMBL" id="FXAM01000001">
    <property type="protein sequence ID" value="SMF94969.1"/>
    <property type="molecule type" value="Genomic_DNA"/>
</dbReference>
<proteinExistence type="predicted"/>
<dbReference type="AlphaFoldDB" id="A0A1Y6CWC7"/>
<dbReference type="InterPro" id="IPR021244">
    <property type="entry name" value="DUF2802"/>
</dbReference>
<organism evidence="1 2">
    <name type="scientific">Methylomagnum ishizawai</name>
    <dbReference type="NCBI Taxonomy" id="1760988"/>
    <lineage>
        <taxon>Bacteria</taxon>
        <taxon>Pseudomonadati</taxon>
        <taxon>Pseudomonadota</taxon>
        <taxon>Gammaproteobacteria</taxon>
        <taxon>Methylococcales</taxon>
        <taxon>Methylococcaceae</taxon>
        <taxon>Methylomagnum</taxon>
    </lineage>
</organism>
<gene>
    <name evidence="1" type="ORF">SAMN02949497_2308</name>
</gene>
<name>A0A1Y6CWC7_9GAMM</name>